<reference evidence="3" key="1">
    <citation type="submission" date="2005-05" db="EMBL/GenBank/DDBJ databases">
        <authorList>
            <person name="Tseng H.-P."/>
            <person name="Hseu T.-H."/>
            <person name="Buhler D.R."/>
            <person name="Wang W.-D."/>
            <person name="Tsai H.-L."/>
            <person name="Hu C.-H."/>
        </authorList>
    </citation>
    <scope>NUCLEOTIDE SEQUENCE</scope>
    <source>
        <strain evidence="3">ISNU-cluster-376</strain>
        <tissue evidence="3">Salivary glands</tissue>
    </source>
</reference>
<feature type="chain" id="PRO_5004241786" evidence="2">
    <location>
        <begin position="20"/>
        <end position="67"/>
    </location>
</feature>
<sequence>MKATVLAICFLAAFTLTMGESHGSSTPCPGAPGQPCNPLQGSQGPSNSPGPNQPGTRGPYAPGNSKK</sequence>
<evidence type="ECO:0000256" key="2">
    <source>
        <dbReference type="SAM" id="SignalP"/>
    </source>
</evidence>
<accession>Q4PMK3</accession>
<keyword evidence="2" id="KW-0732">Signal</keyword>
<evidence type="ECO:0000313" key="3">
    <source>
        <dbReference type="EMBL" id="AAY66759.1"/>
    </source>
</evidence>
<reference evidence="3" key="2">
    <citation type="journal article" date="2006" name="Insect Biochem. Mol. Biol.">
        <title>An annotated catalog of salivary gland transcripts from Ixodes scapularis ticks.</title>
        <authorList>
            <person name="Ribeiro J.M."/>
            <person name="Alarcon-Chaidez F."/>
            <person name="Francischetti I.M."/>
            <person name="Mans B.J."/>
            <person name="Mather T.N."/>
            <person name="Valenzuela J.G."/>
            <person name="Wikel S.K."/>
        </authorList>
    </citation>
    <scope>NUCLEOTIDE SEQUENCE</scope>
    <source>
        <strain evidence="3">ISNU-cluster-376</strain>
        <tissue evidence="3">Salivary glands</tissue>
    </source>
</reference>
<evidence type="ECO:0000256" key="1">
    <source>
        <dbReference type="SAM" id="MobiDB-lite"/>
    </source>
</evidence>
<feature type="signal peptide" evidence="2">
    <location>
        <begin position="1"/>
        <end position="19"/>
    </location>
</feature>
<dbReference type="EMBL" id="DQ066122">
    <property type="protein sequence ID" value="AAY66759.1"/>
    <property type="molecule type" value="mRNA"/>
</dbReference>
<feature type="compositionally biased region" description="Low complexity" evidence="1">
    <location>
        <begin position="40"/>
        <end position="55"/>
    </location>
</feature>
<protein>
    <submittedName>
        <fullName evidence="3">Putative salivary secreted protein</fullName>
    </submittedName>
</protein>
<feature type="region of interest" description="Disordered" evidence="1">
    <location>
        <begin position="20"/>
        <end position="67"/>
    </location>
</feature>
<organism evidence="3">
    <name type="scientific">Ixodes scapularis</name>
    <name type="common">Black-legged tick</name>
    <name type="synonym">Deer tick</name>
    <dbReference type="NCBI Taxonomy" id="6945"/>
    <lineage>
        <taxon>Eukaryota</taxon>
        <taxon>Metazoa</taxon>
        <taxon>Ecdysozoa</taxon>
        <taxon>Arthropoda</taxon>
        <taxon>Chelicerata</taxon>
        <taxon>Arachnida</taxon>
        <taxon>Acari</taxon>
        <taxon>Parasitiformes</taxon>
        <taxon>Ixodida</taxon>
        <taxon>Ixodoidea</taxon>
        <taxon>Ixodidae</taxon>
        <taxon>Ixodinae</taxon>
        <taxon>Ixodes</taxon>
    </lineage>
</organism>
<name>Q4PMK3_IXOSC</name>
<dbReference type="AlphaFoldDB" id="Q4PMK3"/>
<proteinExistence type="evidence at transcript level"/>